<feature type="non-terminal residue" evidence="2">
    <location>
        <position position="1"/>
    </location>
</feature>
<dbReference type="Proteomes" id="UP000437017">
    <property type="component" value="Unassembled WGS sequence"/>
</dbReference>
<proteinExistence type="predicted"/>
<dbReference type="EMBL" id="SGJD01004791">
    <property type="protein sequence ID" value="KAB0391106.1"/>
    <property type="molecule type" value="Genomic_DNA"/>
</dbReference>
<protein>
    <submittedName>
        <fullName evidence="2">Uncharacterized protein</fullName>
    </submittedName>
</protein>
<accession>A0A643BSZ1</accession>
<comment type="caution">
    <text evidence="2">The sequence shown here is derived from an EMBL/GenBank/DDBJ whole genome shotgun (WGS) entry which is preliminary data.</text>
</comment>
<gene>
    <name evidence="2" type="ORF">E2I00_014437</name>
</gene>
<sequence>LLVWDLPLYSSTGNVLTALFTPVDKPITLASLCEVAQLTTLTGSNQSGMAFSKQKTRTEATERVYIRPLACFSSGKEQPINGLLDQLSAKPSRLPYRWNAQHLGPPRYSIGPDISIRQERLRRAQRRGTHQPSLQLGGHRHRRLTNKRWGPLNTHARGTHFRHSRGQGASYRVAAPR</sequence>
<evidence type="ECO:0000256" key="1">
    <source>
        <dbReference type="SAM" id="MobiDB-lite"/>
    </source>
</evidence>
<evidence type="ECO:0000313" key="2">
    <source>
        <dbReference type="EMBL" id="KAB0391106.1"/>
    </source>
</evidence>
<dbReference type="AlphaFoldDB" id="A0A643BSZ1"/>
<feature type="region of interest" description="Disordered" evidence="1">
    <location>
        <begin position="150"/>
        <end position="177"/>
    </location>
</feature>
<organism evidence="2 3">
    <name type="scientific">Balaenoptera physalus</name>
    <name type="common">Fin whale</name>
    <name type="synonym">Balaena physalus</name>
    <dbReference type="NCBI Taxonomy" id="9770"/>
    <lineage>
        <taxon>Eukaryota</taxon>
        <taxon>Metazoa</taxon>
        <taxon>Chordata</taxon>
        <taxon>Craniata</taxon>
        <taxon>Vertebrata</taxon>
        <taxon>Euteleostomi</taxon>
        <taxon>Mammalia</taxon>
        <taxon>Eutheria</taxon>
        <taxon>Laurasiatheria</taxon>
        <taxon>Artiodactyla</taxon>
        <taxon>Whippomorpha</taxon>
        <taxon>Cetacea</taxon>
        <taxon>Mysticeti</taxon>
        <taxon>Balaenopteridae</taxon>
        <taxon>Balaenoptera</taxon>
    </lineage>
</organism>
<name>A0A643BSZ1_BALPH</name>
<evidence type="ECO:0000313" key="3">
    <source>
        <dbReference type="Proteomes" id="UP000437017"/>
    </source>
</evidence>
<keyword evidence="3" id="KW-1185">Reference proteome</keyword>
<reference evidence="2 3" key="1">
    <citation type="journal article" date="2019" name="PLoS ONE">
        <title>Genomic analyses reveal an absence of contemporary introgressive admixture between fin whales and blue whales, despite known hybrids.</title>
        <authorList>
            <person name="Westbury M.V."/>
            <person name="Petersen B."/>
            <person name="Lorenzen E.D."/>
        </authorList>
    </citation>
    <scope>NUCLEOTIDE SEQUENCE [LARGE SCALE GENOMIC DNA]</scope>
    <source>
        <strain evidence="2">FinWhale-01</strain>
    </source>
</reference>